<evidence type="ECO:0000313" key="4">
    <source>
        <dbReference type="Proteomes" id="UP000612680"/>
    </source>
</evidence>
<evidence type="ECO:0000256" key="1">
    <source>
        <dbReference type="RuleBase" id="RU000411"/>
    </source>
</evidence>
<dbReference type="InterPro" id="IPR023796">
    <property type="entry name" value="Serpin_dom"/>
</dbReference>
<dbReference type="PANTHER" id="PTHR11461:SF211">
    <property type="entry name" value="GH10112P-RELATED"/>
    <property type="match status" value="1"/>
</dbReference>
<feature type="domain" description="Serpin" evidence="2">
    <location>
        <begin position="34"/>
        <end position="392"/>
    </location>
</feature>
<evidence type="ECO:0000313" key="3">
    <source>
        <dbReference type="EMBL" id="QRR04276.1"/>
    </source>
</evidence>
<reference evidence="3 4" key="1">
    <citation type="submission" date="2020-06" db="EMBL/GenBank/DDBJ databases">
        <title>Dyadobacter sandarakinus sp. nov., isolated from the soil of the Arctic Yellow River Station.</title>
        <authorList>
            <person name="Zhang Y."/>
            <person name="Peng F."/>
        </authorList>
    </citation>
    <scope>NUCLEOTIDE SEQUENCE [LARGE SCALE GENOMIC DNA]</scope>
    <source>
        <strain evidence="3 4">Q3-56</strain>
    </source>
</reference>
<dbReference type="InterPro" id="IPR042185">
    <property type="entry name" value="Serpin_sf_2"/>
</dbReference>
<dbReference type="Proteomes" id="UP000612680">
    <property type="component" value="Chromosome"/>
</dbReference>
<gene>
    <name evidence="3" type="ORF">HWI92_19505</name>
</gene>
<dbReference type="Gene3D" id="3.30.497.10">
    <property type="entry name" value="Antithrombin, subunit I, domain 2"/>
    <property type="match status" value="1"/>
</dbReference>
<dbReference type="PANTHER" id="PTHR11461">
    <property type="entry name" value="SERINE PROTEASE INHIBITOR, SERPIN"/>
    <property type="match status" value="1"/>
</dbReference>
<sequence length="395" mass="43358">MLAGCTNDGPAPSDQVNPVEIPAEISNATTDFAFDFFGQVRQAEAGNPNIFVSPLSLHMALGMLLNGAENETAAQLASTLKADSVSVEKLNDAYKTLISKLPAADSRVILGLANSAWYDKNQISVAQPYQQLLKDRFDAQISGIPFDGNAADKINQWADDKTRGKIKKVINAIDPGQVMFLLNALYFKGDWRYKFDRDKTIDTPFRLENGTTKNVKMMYISNDFAAMPGSRYSAVKLPYGNGQFSMTLIIPRGSVTIGDVLSEITANDWKTLQSTGMYKHKARVGLPRFALNYNVKLNSTLENMGMKRIFTPQAQFGKITTTASLFVDFIKQDTYLGIDEQGTEAAAVTTIGISTTSMGPDGLEYICDRPFGLVISEETSKTILFMGQIKNPESK</sequence>
<protein>
    <submittedName>
        <fullName evidence="3">Serpin family protein</fullName>
    </submittedName>
</protein>
<organism evidence="3 4">
    <name type="scientific">Dyadobacter sandarakinus</name>
    <dbReference type="NCBI Taxonomy" id="2747268"/>
    <lineage>
        <taxon>Bacteria</taxon>
        <taxon>Pseudomonadati</taxon>
        <taxon>Bacteroidota</taxon>
        <taxon>Cytophagia</taxon>
        <taxon>Cytophagales</taxon>
        <taxon>Spirosomataceae</taxon>
        <taxon>Dyadobacter</taxon>
    </lineage>
</organism>
<dbReference type="Gene3D" id="2.30.39.10">
    <property type="entry name" value="Alpha-1-antitrypsin, domain 1"/>
    <property type="match status" value="1"/>
</dbReference>
<name>A0ABX7IDQ0_9BACT</name>
<evidence type="ECO:0000259" key="2">
    <source>
        <dbReference type="SMART" id="SM00093"/>
    </source>
</evidence>
<accession>A0ABX7IDQ0</accession>
<dbReference type="InterPro" id="IPR042178">
    <property type="entry name" value="Serpin_sf_1"/>
</dbReference>
<dbReference type="Pfam" id="PF00079">
    <property type="entry name" value="Serpin"/>
    <property type="match status" value="1"/>
</dbReference>
<dbReference type="SUPFAM" id="SSF56574">
    <property type="entry name" value="Serpins"/>
    <property type="match status" value="1"/>
</dbReference>
<dbReference type="CDD" id="cd19588">
    <property type="entry name" value="serpin_miropin-like"/>
    <property type="match status" value="1"/>
</dbReference>
<comment type="similarity">
    <text evidence="1">Belongs to the serpin family.</text>
</comment>
<dbReference type="InterPro" id="IPR036186">
    <property type="entry name" value="Serpin_sf"/>
</dbReference>
<proteinExistence type="inferred from homology"/>
<dbReference type="SMART" id="SM00093">
    <property type="entry name" value="SERPIN"/>
    <property type="match status" value="1"/>
</dbReference>
<keyword evidence="4" id="KW-1185">Reference proteome</keyword>
<dbReference type="InterPro" id="IPR000215">
    <property type="entry name" value="Serpin_fam"/>
</dbReference>
<dbReference type="EMBL" id="CP056775">
    <property type="protein sequence ID" value="QRR04276.1"/>
    <property type="molecule type" value="Genomic_DNA"/>
</dbReference>